<name>A0A0P1KT73_9SACH</name>
<dbReference type="AlphaFoldDB" id="A0A0P1KT73"/>
<dbReference type="Pfam" id="PF07065">
    <property type="entry name" value="D123"/>
    <property type="match status" value="1"/>
</dbReference>
<dbReference type="GO" id="GO:0005737">
    <property type="term" value="C:cytoplasm"/>
    <property type="evidence" value="ECO:0007669"/>
    <property type="project" value="UniProtKB-SubCell"/>
</dbReference>
<dbReference type="EMBL" id="LN890539">
    <property type="protein sequence ID" value="CUS23084.1"/>
    <property type="molecule type" value="Genomic_DNA"/>
</dbReference>
<dbReference type="Proteomes" id="UP000236544">
    <property type="component" value="Unassembled WGS sequence"/>
</dbReference>
<keyword evidence="2" id="KW-0143">Chaperone</keyword>
<sequence>MANEYAELSEVRVSVQQVRNCAFSQWYPKFAGHTPQAKIIRPLPDGFLEYLEQDGIKLPNDSQFGKSSYYAEIGNNEDNEYSDWEASEDGEHPQGQDVVQLFPELHKELKDTFREMGPLTPKLTWSSPKDATWILANNTLKCTEVNDVYLLLKASNYITHDLDRALTECFDRSSTPEIDEHLQHELVLRKWFDLNPALEFRVFVKDSAIIGVSQRDLNYYDYLDPLSETFKDLLDEFIEDIVLPKFPDSSFVCDVYIPRPFEKVWLIDFNPFARKTDSLLFSWNELATIDPYKLESDYELRLVQENNVARFASKEHSENQVPKEVADAITNPKAIQELAEKWGELLKMQNAEDSSDDESGEQNN</sequence>
<comment type="similarity">
    <text evidence="1 2">Belongs to the CDC123 family.</text>
</comment>
<accession>A0A0P1KT73</accession>
<dbReference type="GO" id="GO:0046872">
    <property type="term" value="F:metal ion binding"/>
    <property type="evidence" value="ECO:0007669"/>
    <property type="project" value="UniProtKB-KW"/>
</dbReference>
<protein>
    <recommendedName>
        <fullName evidence="2">Translation initiation factor eIF2 assembly protein</fullName>
    </recommendedName>
</protein>
<evidence type="ECO:0000256" key="2">
    <source>
        <dbReference type="PIRNR" id="PIRNR007807"/>
    </source>
</evidence>
<dbReference type="GO" id="GO:0005524">
    <property type="term" value="F:ATP binding"/>
    <property type="evidence" value="ECO:0007669"/>
    <property type="project" value="UniProtKB-KW"/>
</dbReference>
<dbReference type="PANTHER" id="PTHR15323:SF6">
    <property type="entry name" value="CELL DIVISION CYCLE PROTEIN 123 HOMOLOG"/>
    <property type="match status" value="1"/>
</dbReference>
<keyword evidence="2" id="KW-0067">ATP-binding</keyword>
<evidence type="ECO:0000313" key="4">
    <source>
        <dbReference type="Proteomes" id="UP000236544"/>
    </source>
</evidence>
<reference evidence="4" key="1">
    <citation type="submission" date="2015-10" db="EMBL/GenBank/DDBJ databases">
        <authorList>
            <person name="Devillers H."/>
        </authorList>
    </citation>
    <scope>NUCLEOTIDE SEQUENCE [LARGE SCALE GENOMIC DNA]</scope>
</reference>
<keyword evidence="2" id="KW-0547">Nucleotide-binding</keyword>
<dbReference type="InterPro" id="IPR009772">
    <property type="entry name" value="CDC123"/>
</dbReference>
<gene>
    <name evidence="3" type="ORF">LAQU0_S08e01772g</name>
</gene>
<evidence type="ECO:0000313" key="3">
    <source>
        <dbReference type="EMBL" id="CUS23084.1"/>
    </source>
</evidence>
<keyword evidence="2" id="KW-0479">Metal-binding</keyword>
<dbReference type="PIRSF" id="PIRSF007807">
    <property type="entry name" value="Cdc123"/>
    <property type="match status" value="1"/>
</dbReference>
<comment type="subcellular location">
    <subcellularLocation>
        <location evidence="2">Cytoplasm</location>
    </subcellularLocation>
</comment>
<evidence type="ECO:0000256" key="1">
    <source>
        <dbReference type="ARBA" id="ARBA00011047"/>
    </source>
</evidence>
<keyword evidence="4" id="KW-1185">Reference proteome</keyword>
<organism evidence="3 4">
    <name type="scientific">Lachancea quebecensis</name>
    <dbReference type="NCBI Taxonomy" id="1654605"/>
    <lineage>
        <taxon>Eukaryota</taxon>
        <taxon>Fungi</taxon>
        <taxon>Dikarya</taxon>
        <taxon>Ascomycota</taxon>
        <taxon>Saccharomycotina</taxon>
        <taxon>Saccharomycetes</taxon>
        <taxon>Saccharomycetales</taxon>
        <taxon>Saccharomycetaceae</taxon>
        <taxon>Lachancea</taxon>
    </lineage>
</organism>
<keyword evidence="2" id="KW-0460">Magnesium</keyword>
<keyword evidence="2" id="KW-0963">Cytoplasm</keyword>
<dbReference type="PANTHER" id="PTHR15323">
    <property type="entry name" value="D123 PROTEIN"/>
    <property type="match status" value="1"/>
</dbReference>
<proteinExistence type="inferred from homology"/>
<dbReference type="OrthoDB" id="360540at2759"/>